<evidence type="ECO:0000256" key="3">
    <source>
        <dbReference type="ARBA" id="ARBA00022701"/>
    </source>
</evidence>
<protein>
    <submittedName>
        <fullName evidence="9">Tubulin polyglutamylase ttll6-like isoform X1</fullName>
    </submittedName>
</protein>
<feature type="compositionally biased region" description="Low complexity" evidence="6">
    <location>
        <begin position="151"/>
        <end position="160"/>
    </location>
</feature>
<feature type="region of interest" description="Disordered" evidence="6">
    <location>
        <begin position="55"/>
        <end position="169"/>
    </location>
</feature>
<proteinExistence type="inferred from homology"/>
<feature type="compositionally biased region" description="Low complexity" evidence="6">
    <location>
        <begin position="74"/>
        <end position="85"/>
    </location>
</feature>
<name>A0A9C6WX66_FRAOC</name>
<evidence type="ECO:0000256" key="5">
    <source>
        <dbReference type="ARBA" id="ARBA00022840"/>
    </source>
</evidence>
<dbReference type="GO" id="GO:0005874">
    <property type="term" value="C:microtubule"/>
    <property type="evidence" value="ECO:0007669"/>
    <property type="project" value="UniProtKB-KW"/>
</dbReference>
<feature type="chain" id="PRO_5038736056" evidence="7">
    <location>
        <begin position="33"/>
        <end position="1009"/>
    </location>
</feature>
<comment type="similarity">
    <text evidence="1">Belongs to the tubulin--tyrosine ligase family.</text>
</comment>
<organism evidence="8 9">
    <name type="scientific">Frankliniella occidentalis</name>
    <name type="common">Western flower thrips</name>
    <name type="synonym">Euthrips occidentalis</name>
    <dbReference type="NCBI Taxonomy" id="133901"/>
    <lineage>
        <taxon>Eukaryota</taxon>
        <taxon>Metazoa</taxon>
        <taxon>Ecdysozoa</taxon>
        <taxon>Arthropoda</taxon>
        <taxon>Hexapoda</taxon>
        <taxon>Insecta</taxon>
        <taxon>Pterygota</taxon>
        <taxon>Neoptera</taxon>
        <taxon>Paraneoptera</taxon>
        <taxon>Thysanoptera</taxon>
        <taxon>Terebrantia</taxon>
        <taxon>Thripoidea</taxon>
        <taxon>Thripidae</taxon>
        <taxon>Frankliniella</taxon>
    </lineage>
</organism>
<dbReference type="GO" id="GO:0000226">
    <property type="term" value="P:microtubule cytoskeleton organization"/>
    <property type="evidence" value="ECO:0007669"/>
    <property type="project" value="TreeGrafter"/>
</dbReference>
<keyword evidence="7" id="KW-0732">Signal</keyword>
<evidence type="ECO:0000256" key="6">
    <source>
        <dbReference type="SAM" id="MobiDB-lite"/>
    </source>
</evidence>
<accession>A0A9C6WX66</accession>
<feature type="region of interest" description="Disordered" evidence="6">
    <location>
        <begin position="818"/>
        <end position="842"/>
    </location>
</feature>
<evidence type="ECO:0000256" key="4">
    <source>
        <dbReference type="ARBA" id="ARBA00022741"/>
    </source>
</evidence>
<keyword evidence="8" id="KW-1185">Reference proteome</keyword>
<keyword evidence="3" id="KW-0493">Microtubule</keyword>
<dbReference type="GO" id="GO:0070740">
    <property type="term" value="F:tubulin-glutamic acid ligase activity"/>
    <property type="evidence" value="ECO:0007669"/>
    <property type="project" value="TreeGrafter"/>
</dbReference>
<dbReference type="GeneID" id="113202635"/>
<evidence type="ECO:0000256" key="2">
    <source>
        <dbReference type="ARBA" id="ARBA00022598"/>
    </source>
</evidence>
<dbReference type="AlphaFoldDB" id="A0A9C6WX66"/>
<dbReference type="PANTHER" id="PTHR12241:SF161">
    <property type="entry name" value="TUBULIN POLYGLUTAMYLASE TTLL6"/>
    <property type="match status" value="1"/>
</dbReference>
<dbReference type="PANTHER" id="PTHR12241">
    <property type="entry name" value="TUBULIN POLYGLUTAMYLASE"/>
    <property type="match status" value="1"/>
</dbReference>
<feature type="region of interest" description="Disordered" evidence="6">
    <location>
        <begin position="671"/>
        <end position="750"/>
    </location>
</feature>
<dbReference type="Proteomes" id="UP000504606">
    <property type="component" value="Unplaced"/>
</dbReference>
<evidence type="ECO:0000256" key="7">
    <source>
        <dbReference type="SAM" id="SignalP"/>
    </source>
</evidence>
<feature type="compositionally biased region" description="Basic and acidic residues" evidence="6">
    <location>
        <begin position="678"/>
        <end position="717"/>
    </location>
</feature>
<dbReference type="GO" id="GO:0005524">
    <property type="term" value="F:ATP binding"/>
    <property type="evidence" value="ECO:0007669"/>
    <property type="project" value="UniProtKB-KW"/>
</dbReference>
<gene>
    <name evidence="9" type="primary">LOC113202635</name>
</gene>
<keyword evidence="5" id="KW-0067">ATP-binding</keyword>
<dbReference type="SUPFAM" id="SSF56059">
    <property type="entry name" value="Glutathione synthetase ATP-binding domain-like"/>
    <property type="match status" value="1"/>
</dbReference>
<keyword evidence="4" id="KW-0547">Nucleotide-binding</keyword>
<dbReference type="GO" id="GO:0015631">
    <property type="term" value="F:tubulin binding"/>
    <property type="evidence" value="ECO:0007669"/>
    <property type="project" value="TreeGrafter"/>
</dbReference>
<evidence type="ECO:0000313" key="9">
    <source>
        <dbReference type="RefSeq" id="XP_052121685.1"/>
    </source>
</evidence>
<dbReference type="Pfam" id="PF03133">
    <property type="entry name" value="TTL"/>
    <property type="match status" value="1"/>
</dbReference>
<sequence length="1009" mass="111774">MRDPAAPTPPARRAGHVFVFVVMVLTTGLLEAPRPSALVGAMPVQPATVLVPAPAPAPAAPPGAAPPATDARDCGSSSSSSCGSYSDHEDNEDEPPARLTLQDDAVPATDASASEWEASGEEGEAGEDSCDGEGEDRDDGGGVHSVEDLAGPPRGTTTGPVTASKTASRSSWVATVLGRILRPFKWKSTSGLHLQGRPGEQLGPRRASLCALPKVPPAASPAQHAQHAPPDRRIPLKKREQNVPLASRRKRRRRRRPLSLCTANCRYDVVRRVSKRFGMKDVSEDEPWNLYWTDLSISLERCKDMKRFQKINHFPGMAEICRKDLLARNLNRMLRLFPKDYNFFPKTWCLPADLGDLNTYARTRRNRTYILKPDTGCQGKGIYLTRSVRDLKPHTRMICQVYIARPFLVDGFKFDMRVYTLVTSCDPLRVFVYNDGLVRFATSAYHEPNGHNTANVFMHLTNYAVNKHSRTFIVDEEAGSKRKISTLNKWLESKNYDVVDIWARIDELIVKTLIAALPVIRHNYHACFPAHDFTYACFELLGFDVLLDHKLKPYVLEVNHSPSFHTDAQIDREVKETLLMDTFGILNLGQYDKRKVMEEDRRRVRDRLLQSIAHRDTGSDSNVLTADSNPWKAQFDWEDSNMGNFRRVYPVPDGQPDKYEAFFHQNQSSLFQETAASRAREEASRQQRDLHEVKQKEEEARRSMTLARRREYERLRPESPGVGAAPGTLLRRSRNSRGKRGAAQPPAAGKKLHAKCVLNSFLPEAIVEAEESVRAAALQERGQLVQSKGIVQLIYQMMKENKSLCAEDLRKYAALNAEPHSGHSQGPAGAPGTNGGPRREDDAHRLPSLLTLIQKTTGQGHADINRGKGVVDPYEALVTGLPGPCPIPPGAGPTGPGPAGESAPLVAAAVPAVSLPLRPALCSRTPGFGMTCAEAPFWVRPGLRSSDLWSSNYMLLSSQAAQAAHQLYTQSQGQAVPRNTRSTLGRLVSTSFKLHNLEKRHPKPQVQQL</sequence>
<evidence type="ECO:0000313" key="8">
    <source>
        <dbReference type="Proteomes" id="UP000504606"/>
    </source>
</evidence>
<dbReference type="KEGG" id="foc:113202635"/>
<dbReference type="OrthoDB" id="202825at2759"/>
<feature type="compositionally biased region" description="Pro residues" evidence="6">
    <location>
        <begin position="55"/>
        <end position="65"/>
    </location>
</feature>
<feature type="signal peptide" evidence="7">
    <location>
        <begin position="1"/>
        <end position="32"/>
    </location>
</feature>
<feature type="compositionally biased region" description="Acidic residues" evidence="6">
    <location>
        <begin position="118"/>
        <end position="138"/>
    </location>
</feature>
<feature type="region of interest" description="Disordered" evidence="6">
    <location>
        <begin position="215"/>
        <end position="255"/>
    </location>
</feature>
<feature type="compositionally biased region" description="Basic and acidic residues" evidence="6">
    <location>
        <begin position="229"/>
        <end position="241"/>
    </location>
</feature>
<dbReference type="FunFam" id="3.30.470.20:FF:000009">
    <property type="entry name" value="tubulin polyglutamylase TTLL5 isoform X1"/>
    <property type="match status" value="1"/>
</dbReference>
<evidence type="ECO:0000256" key="1">
    <source>
        <dbReference type="ARBA" id="ARBA00006820"/>
    </source>
</evidence>
<dbReference type="RefSeq" id="XP_052121685.1">
    <property type="nucleotide sequence ID" value="XM_052265725.1"/>
</dbReference>
<dbReference type="Gene3D" id="3.30.470.20">
    <property type="entry name" value="ATP-grasp fold, B domain"/>
    <property type="match status" value="1"/>
</dbReference>
<feature type="compositionally biased region" description="Basic residues" evidence="6">
    <location>
        <begin position="731"/>
        <end position="740"/>
    </location>
</feature>
<dbReference type="GO" id="GO:0036064">
    <property type="term" value="C:ciliary basal body"/>
    <property type="evidence" value="ECO:0007669"/>
    <property type="project" value="TreeGrafter"/>
</dbReference>
<dbReference type="PROSITE" id="PS51221">
    <property type="entry name" value="TTL"/>
    <property type="match status" value="1"/>
</dbReference>
<reference evidence="9" key="1">
    <citation type="submission" date="2025-08" db="UniProtKB">
        <authorList>
            <consortium name="RefSeq"/>
        </authorList>
    </citation>
    <scope>IDENTIFICATION</scope>
    <source>
        <tissue evidence="9">Whole organism</tissue>
    </source>
</reference>
<dbReference type="InterPro" id="IPR004344">
    <property type="entry name" value="TTL/TTLL_fam"/>
</dbReference>
<keyword evidence="2" id="KW-0436">Ligase</keyword>